<proteinExistence type="predicted"/>
<dbReference type="EMBL" id="JACTAG010000001">
    <property type="protein sequence ID" value="MBD3663055.1"/>
    <property type="molecule type" value="Genomic_DNA"/>
</dbReference>
<organism evidence="1 2">
    <name type="scientific">Sulfitobacter aestuariivivens</name>
    <dbReference type="NCBI Taxonomy" id="2766981"/>
    <lineage>
        <taxon>Bacteria</taxon>
        <taxon>Pseudomonadati</taxon>
        <taxon>Pseudomonadota</taxon>
        <taxon>Alphaproteobacteria</taxon>
        <taxon>Rhodobacterales</taxon>
        <taxon>Roseobacteraceae</taxon>
        <taxon>Sulfitobacter</taxon>
    </lineage>
</organism>
<dbReference type="RefSeq" id="WP_191074043.1">
    <property type="nucleotide sequence ID" value="NZ_JACTAG010000001.1"/>
</dbReference>
<protein>
    <submittedName>
        <fullName evidence="1">Uncharacterized protein</fullName>
    </submittedName>
</protein>
<name>A0A927HFB1_9RHOB</name>
<comment type="caution">
    <text evidence="1">The sequence shown here is derived from an EMBL/GenBank/DDBJ whole genome shotgun (WGS) entry which is preliminary data.</text>
</comment>
<dbReference type="Proteomes" id="UP000635142">
    <property type="component" value="Unassembled WGS sequence"/>
</dbReference>
<evidence type="ECO:0000313" key="2">
    <source>
        <dbReference type="Proteomes" id="UP000635142"/>
    </source>
</evidence>
<accession>A0A927HFB1</accession>
<dbReference type="AlphaFoldDB" id="A0A927HFB1"/>
<sequence>MIGVVLWCDAEAGKAVFWCEDQGDLAYFEDPALPGIASEVFFDAGDMVQFDVTNESRQRRARNPRLLQEQGYATLPERLREDAAKPPVAACTATSAKIIPFQAAARAVRRRQNSLQQA</sequence>
<gene>
    <name evidence="1" type="ORF">H9Q16_03900</name>
</gene>
<reference evidence="1" key="1">
    <citation type="submission" date="2020-08" db="EMBL/GenBank/DDBJ databases">
        <title>Sulfitobacter aestuariivivens sp. nov., isolated from a tidal flat.</title>
        <authorList>
            <person name="Park S."/>
            <person name="Yoon J.-H."/>
        </authorList>
    </citation>
    <scope>NUCLEOTIDE SEQUENCE</scope>
    <source>
        <strain evidence="1">TSTF-M16</strain>
    </source>
</reference>
<evidence type="ECO:0000313" key="1">
    <source>
        <dbReference type="EMBL" id="MBD3663055.1"/>
    </source>
</evidence>
<keyword evidence="2" id="KW-1185">Reference proteome</keyword>